<dbReference type="EMBL" id="FMXE01000015">
    <property type="protein sequence ID" value="SDA79258.1"/>
    <property type="molecule type" value="Genomic_DNA"/>
</dbReference>
<dbReference type="RefSeq" id="WP_175454220.1">
    <property type="nucleotide sequence ID" value="NZ_FMXE01000015.1"/>
</dbReference>
<evidence type="ECO:0000313" key="1">
    <source>
        <dbReference type="EMBL" id="SDA79258.1"/>
    </source>
</evidence>
<evidence type="ECO:0008006" key="3">
    <source>
        <dbReference type="Google" id="ProtNLM"/>
    </source>
</evidence>
<reference evidence="2" key="1">
    <citation type="submission" date="2016-10" db="EMBL/GenBank/DDBJ databases">
        <authorList>
            <person name="Varghese N."/>
            <person name="Submissions S."/>
        </authorList>
    </citation>
    <scope>NUCLEOTIDE SEQUENCE [LARGE SCALE GENOMIC DNA]</scope>
    <source>
        <strain evidence="2">DSM 22703</strain>
    </source>
</reference>
<dbReference type="Pfam" id="PF14054">
    <property type="entry name" value="DUF4249"/>
    <property type="match status" value="1"/>
</dbReference>
<accession>A0A1G5Y963</accession>
<evidence type="ECO:0000313" key="2">
    <source>
        <dbReference type="Proteomes" id="UP000198756"/>
    </source>
</evidence>
<gene>
    <name evidence="1" type="ORF">SAMN03080617_02340</name>
</gene>
<dbReference type="STRING" id="279824.SAMN03080617_02340"/>
<dbReference type="InterPro" id="IPR025345">
    <property type="entry name" value="DUF4249"/>
</dbReference>
<proteinExistence type="predicted"/>
<name>A0A1G5Y963_9BACT</name>
<keyword evidence="2" id="KW-1185">Reference proteome</keyword>
<dbReference type="AlphaFoldDB" id="A0A1G5Y963"/>
<dbReference type="Proteomes" id="UP000198756">
    <property type="component" value="Unassembled WGS sequence"/>
</dbReference>
<protein>
    <recommendedName>
        <fullName evidence="3">DUF4249 domain-containing protein</fullName>
    </recommendedName>
</protein>
<sequence length="368" mass="42288">MKKLKILGVLIVFLSLNSCVEQIEFELEKLERERLIVSGILTNLNEPQVVFLSETTSKARKPLLADEENRIFTLNDLPRPLQGARVTLVDASQGRPWVYQETEPGKYELSDYLGTGSNSELYLEIRVGDRVYRSRPQKIPEVIGSDELSFSFERTRLKDNPDAAQVLIKTAVTLPDQVGDYYLRWAVDEAYFWDLTFFPNPFNTPPPPCIVFGFPDPERITLINGDLLNKPGGKSTQIVAKRLVDQSFLSRHYFTVRQLSISKNTYEYWRRVRELVNNTGSVFDSPPASIQGNLYNVNNPDEVVLGYFEVARAKVSRIYTTFADVPFFLGKSCEYIPSKRLDQYLPTCLNCNAFPNSQMEYPEWWFDD</sequence>
<organism evidence="1 2">
    <name type="scientific">Algoriphagus alkaliphilus</name>
    <dbReference type="NCBI Taxonomy" id="279824"/>
    <lineage>
        <taxon>Bacteria</taxon>
        <taxon>Pseudomonadati</taxon>
        <taxon>Bacteroidota</taxon>
        <taxon>Cytophagia</taxon>
        <taxon>Cytophagales</taxon>
        <taxon>Cyclobacteriaceae</taxon>
        <taxon>Algoriphagus</taxon>
    </lineage>
</organism>